<feature type="domain" description="PAS" evidence="6">
    <location>
        <begin position="280"/>
        <end position="318"/>
    </location>
</feature>
<dbReference type="GO" id="GO:0005886">
    <property type="term" value="C:plasma membrane"/>
    <property type="evidence" value="ECO:0007669"/>
    <property type="project" value="UniProtKB-SubCell"/>
</dbReference>
<dbReference type="InterPro" id="IPR001633">
    <property type="entry name" value="EAL_dom"/>
</dbReference>
<comment type="catalytic activity">
    <reaction evidence="5">
        <text>3',3'-c-di-GMP + H2O = 5'-phosphoguanylyl(3'-&gt;5')guanosine + H(+)</text>
        <dbReference type="Rhea" id="RHEA:24902"/>
        <dbReference type="ChEBI" id="CHEBI:15377"/>
        <dbReference type="ChEBI" id="CHEBI:15378"/>
        <dbReference type="ChEBI" id="CHEBI:58754"/>
        <dbReference type="ChEBI" id="CHEBI:58805"/>
        <dbReference type="EC" id="3.1.4.52"/>
    </reaction>
    <physiologicalReaction direction="left-to-right" evidence="5">
        <dbReference type="Rhea" id="RHEA:24903"/>
    </physiologicalReaction>
</comment>
<dbReference type="FunFam" id="3.20.20.450:FF:000001">
    <property type="entry name" value="Cyclic di-GMP phosphodiesterase yahA"/>
    <property type="match status" value="1"/>
</dbReference>
<evidence type="ECO:0000259" key="6">
    <source>
        <dbReference type="PROSITE" id="PS50112"/>
    </source>
</evidence>
<keyword evidence="11" id="KW-1185">Reference proteome</keyword>
<dbReference type="InterPro" id="IPR000160">
    <property type="entry name" value="GGDEF_dom"/>
</dbReference>
<dbReference type="EC" id="3.1.4.52" evidence="3"/>
<dbReference type="Pfam" id="PF00990">
    <property type="entry name" value="GGDEF"/>
    <property type="match status" value="1"/>
</dbReference>
<dbReference type="NCBIfam" id="TIGR00254">
    <property type="entry name" value="GGDEF"/>
    <property type="match status" value="1"/>
</dbReference>
<feature type="domain" description="EAL" evidence="8">
    <location>
        <begin position="1130"/>
        <end position="1384"/>
    </location>
</feature>
<evidence type="ECO:0000313" key="11">
    <source>
        <dbReference type="Proteomes" id="UP000242915"/>
    </source>
</evidence>
<evidence type="ECO:0000259" key="7">
    <source>
        <dbReference type="PROSITE" id="PS50113"/>
    </source>
</evidence>
<dbReference type="CDD" id="cd01948">
    <property type="entry name" value="EAL"/>
    <property type="match status" value="1"/>
</dbReference>
<proteinExistence type="predicted"/>
<keyword evidence="4" id="KW-0973">c-di-GMP</keyword>
<dbReference type="InterPro" id="IPR035965">
    <property type="entry name" value="PAS-like_dom_sf"/>
</dbReference>
<name>A0A239D6J7_9PSED</name>
<dbReference type="InterPro" id="IPR001610">
    <property type="entry name" value="PAC"/>
</dbReference>
<dbReference type="EMBL" id="FZOG01000002">
    <property type="protein sequence ID" value="SNS28015.1"/>
    <property type="molecule type" value="Genomic_DNA"/>
</dbReference>
<dbReference type="SUPFAM" id="SSF55785">
    <property type="entry name" value="PYP-like sensor domain (PAS domain)"/>
    <property type="match status" value="5"/>
</dbReference>
<dbReference type="SMART" id="SM00091">
    <property type="entry name" value="PAS"/>
    <property type="match status" value="4"/>
</dbReference>
<dbReference type="SMART" id="SM00086">
    <property type="entry name" value="PAC"/>
    <property type="match status" value="4"/>
</dbReference>
<dbReference type="SMART" id="SM00267">
    <property type="entry name" value="GGDEF"/>
    <property type="match status" value="1"/>
</dbReference>
<comment type="cofactor">
    <cofactor evidence="1">
        <name>Mg(2+)</name>
        <dbReference type="ChEBI" id="CHEBI:18420"/>
    </cofactor>
</comment>
<dbReference type="SUPFAM" id="SSF55073">
    <property type="entry name" value="Nucleotide cyclase"/>
    <property type="match status" value="1"/>
</dbReference>
<organism evidence="10 11">
    <name type="scientific">Pseudomonas segetis</name>
    <dbReference type="NCBI Taxonomy" id="298908"/>
    <lineage>
        <taxon>Bacteria</taxon>
        <taxon>Pseudomonadati</taxon>
        <taxon>Pseudomonadota</taxon>
        <taxon>Gammaproteobacteria</taxon>
        <taxon>Pseudomonadales</taxon>
        <taxon>Pseudomonadaceae</taxon>
        <taxon>Pseudomonas</taxon>
    </lineage>
</organism>
<protein>
    <recommendedName>
        <fullName evidence="3">cyclic-guanylate-specific phosphodiesterase</fullName>
        <ecNumber evidence="3">3.1.4.52</ecNumber>
    </recommendedName>
</protein>
<dbReference type="RefSeq" id="WP_089359691.1">
    <property type="nucleotide sequence ID" value="NZ_FZOG01000002.1"/>
</dbReference>
<dbReference type="GO" id="GO:0071111">
    <property type="term" value="F:cyclic-guanylate-specific phosphodiesterase activity"/>
    <property type="evidence" value="ECO:0007669"/>
    <property type="project" value="UniProtKB-EC"/>
</dbReference>
<dbReference type="Gene3D" id="3.30.70.270">
    <property type="match status" value="1"/>
</dbReference>
<dbReference type="PANTHER" id="PTHR44757:SF2">
    <property type="entry name" value="BIOFILM ARCHITECTURE MAINTENANCE PROTEIN MBAA"/>
    <property type="match status" value="1"/>
</dbReference>
<feature type="domain" description="PAC" evidence="7">
    <location>
        <begin position="773"/>
        <end position="830"/>
    </location>
</feature>
<dbReference type="PROSITE" id="PS50887">
    <property type="entry name" value="GGDEF"/>
    <property type="match status" value="1"/>
</dbReference>
<dbReference type="SMART" id="SM00052">
    <property type="entry name" value="EAL"/>
    <property type="match status" value="1"/>
</dbReference>
<dbReference type="Pfam" id="PF00563">
    <property type="entry name" value="EAL"/>
    <property type="match status" value="1"/>
</dbReference>
<dbReference type="Pfam" id="PF13426">
    <property type="entry name" value="PAS_9"/>
    <property type="match status" value="3"/>
</dbReference>
<evidence type="ECO:0000256" key="2">
    <source>
        <dbReference type="ARBA" id="ARBA00004533"/>
    </source>
</evidence>
<sequence length="1389" mass="156862">MRSSLKRSLVVLVLVMLALLLWQLMLESRNLLQTQRQLGLVYSSQLANSLSMNMSIKAQSAQTLLRTKGLNPESADEAHKLLETLTAIYPAIDSIASLSPSGGIIVDSAAGKADADFIASLVSRHHDAAYHYAFTAEPDGRYYLLLNKEDGYWLLRFGSGAIASWLRNQQLDAYQWLLEDRLTQRAIVGPHSNARTGNRVFPPVTASDLAQTIHISPIEHSDWQLRALFDEDLVWAQQLPTLAGKFLLFILCSGLTLLALYRLLLDQSRLHQANADSKRSLHQAASALGAIEERVLVTDSQGYIEYLNPQAQSLFGLTDKARGQHIFEMLPQLDPLLLQGNAFGSDISSEPLEIELKGQKRLFDINRSNLSDGENRNGYAWVLRDVTDEQHATRVLLNARRRYQDIFDGTSTALCVLDLATLMQYLGDQQVTSADGLEQWLQDNPEQRQQLPRLMRVSETNHVALRLLKVNTPGEIWELLFNRGELDLADYRGELLNALLTGKSQFDQEISLLTPDDQERHLWLLINLPEDEEDLNSVTLSITDITSRKHTELSLIERERFWSGVVQAVPDTLYVHDLSNKSVLFSNHHLGLQLGYDLQELDAFGERFWEHLLHPDDSDYYHRIRNLQHVVGNGILLESQLRWRHRNGDWHWFSIREQALSRNATGQVDRLIGVAKDISEQIEHSESLRDSEQRYRLLAESTSDVIFSTDSLLQVDYISPSIKTLLGHEPEQVKAQGMFSLAATPAQLKELKEIVDELRTALGDPMRMAELASKLQPRLFMFDCLRSDERKVPMEVRLVPMWDENNRFKGLHGVARDVTQHRRVENELRMAATVFEHSTAAILVTDPAGYIVQVNEAFSRVTGYHSTQVIDQLPSRLTADRQQANQLNFILSQLNQRGSWEGEVWLKRRDGENFPAWVGITAVQDDEGDLVSYVCFFSDISERKASEQRIHRLAYYDALTLLPNRTLFQDRLHTSLHQAERDAEWVVLMFLDLDRFKPINDSLGHAAGDRMLKDVATRLAACVNDKDTVARMGGDEFTLLLSSSPSRDNALNRAIHVAEQILASLARAFVLEGREFFVTASIGIALSPQDGTELSQLMKNADTAMYHAKERGKNNFQFYQSDMNARALERIELESDLRHALEQGELMLFYQPQFSANGQRLTGVEALLRWHHPKRGQVAPSEFIPVLEELGLVADIGDWVIAEACRQLKSWQEQHVRVPKISVNLSARQFADGDLDKRITRILGETGVDAASLELELTESILMNDVANALQTLTSLKRLGLSIAIDDFGTGYSSLNYLKQFPIDVLKIDRSFVDGLPQGEQDAQIARAIIAMAHSLNLAVIAEGVETQAQLDFLRRHNCDEIQGFLLGQPMRAHQISAQFSGTALFILN</sequence>
<dbReference type="InterPro" id="IPR029787">
    <property type="entry name" value="Nucleotide_cyclase"/>
</dbReference>
<feature type="domain" description="PAC" evidence="7">
    <location>
        <begin position="637"/>
        <end position="690"/>
    </location>
</feature>
<evidence type="ECO:0000313" key="10">
    <source>
        <dbReference type="EMBL" id="SNS28015.1"/>
    </source>
</evidence>
<accession>A0A239D6J7</accession>
<dbReference type="Gene3D" id="3.20.20.450">
    <property type="entry name" value="EAL domain"/>
    <property type="match status" value="1"/>
</dbReference>
<feature type="domain" description="PAC" evidence="7">
    <location>
        <begin position="900"/>
        <end position="952"/>
    </location>
</feature>
<dbReference type="FunFam" id="3.30.70.270:FF:000001">
    <property type="entry name" value="Diguanylate cyclase domain protein"/>
    <property type="match status" value="1"/>
</dbReference>
<dbReference type="Gene3D" id="3.30.450.20">
    <property type="entry name" value="PAS domain"/>
    <property type="match status" value="4"/>
</dbReference>
<gene>
    <name evidence="10" type="ORF">SAMN05216255_2106</name>
</gene>
<evidence type="ECO:0000256" key="5">
    <source>
        <dbReference type="ARBA" id="ARBA00051114"/>
    </source>
</evidence>
<dbReference type="GO" id="GO:0071732">
    <property type="term" value="P:cellular response to nitric oxide"/>
    <property type="evidence" value="ECO:0007669"/>
    <property type="project" value="UniProtKB-ARBA"/>
</dbReference>
<dbReference type="PROSITE" id="PS50883">
    <property type="entry name" value="EAL"/>
    <property type="match status" value="1"/>
</dbReference>
<dbReference type="InterPro" id="IPR013655">
    <property type="entry name" value="PAS_fold_3"/>
</dbReference>
<evidence type="ECO:0000256" key="4">
    <source>
        <dbReference type="ARBA" id="ARBA00022636"/>
    </source>
</evidence>
<evidence type="ECO:0000259" key="9">
    <source>
        <dbReference type="PROSITE" id="PS50887"/>
    </source>
</evidence>
<dbReference type="InterPro" id="IPR035919">
    <property type="entry name" value="EAL_sf"/>
</dbReference>
<feature type="domain" description="PAS" evidence="6">
    <location>
        <begin position="691"/>
        <end position="765"/>
    </location>
</feature>
<dbReference type="PANTHER" id="PTHR44757">
    <property type="entry name" value="DIGUANYLATE CYCLASE DGCP"/>
    <property type="match status" value="1"/>
</dbReference>
<evidence type="ECO:0000256" key="1">
    <source>
        <dbReference type="ARBA" id="ARBA00001946"/>
    </source>
</evidence>
<dbReference type="NCBIfam" id="TIGR00229">
    <property type="entry name" value="sensory_box"/>
    <property type="match status" value="4"/>
</dbReference>
<dbReference type="CDD" id="cd01949">
    <property type="entry name" value="GGDEF"/>
    <property type="match status" value="1"/>
</dbReference>
<dbReference type="InterPro" id="IPR052155">
    <property type="entry name" value="Biofilm_reg_signaling"/>
</dbReference>
<dbReference type="Proteomes" id="UP000242915">
    <property type="component" value="Unassembled WGS sequence"/>
</dbReference>
<dbReference type="InterPro" id="IPR000700">
    <property type="entry name" value="PAS-assoc_C"/>
</dbReference>
<dbReference type="Pfam" id="PF08447">
    <property type="entry name" value="PAS_3"/>
    <property type="match status" value="1"/>
</dbReference>
<comment type="subcellular location">
    <subcellularLocation>
        <location evidence="2">Cell inner membrane</location>
    </subcellularLocation>
</comment>
<dbReference type="PROSITE" id="PS50112">
    <property type="entry name" value="PAS"/>
    <property type="match status" value="4"/>
</dbReference>
<dbReference type="CDD" id="cd00130">
    <property type="entry name" value="PAS"/>
    <property type="match status" value="3"/>
</dbReference>
<dbReference type="SUPFAM" id="SSF141868">
    <property type="entry name" value="EAL domain-like"/>
    <property type="match status" value="1"/>
</dbReference>
<feature type="domain" description="PAS" evidence="6">
    <location>
        <begin position="827"/>
        <end position="872"/>
    </location>
</feature>
<dbReference type="PROSITE" id="PS50113">
    <property type="entry name" value="PAC"/>
    <property type="match status" value="3"/>
</dbReference>
<feature type="domain" description="PAS" evidence="6">
    <location>
        <begin position="558"/>
        <end position="634"/>
    </location>
</feature>
<dbReference type="InterPro" id="IPR000014">
    <property type="entry name" value="PAS"/>
</dbReference>
<feature type="domain" description="GGDEF" evidence="9">
    <location>
        <begin position="984"/>
        <end position="1121"/>
    </location>
</feature>
<evidence type="ECO:0000256" key="3">
    <source>
        <dbReference type="ARBA" id="ARBA00012282"/>
    </source>
</evidence>
<evidence type="ECO:0000259" key="8">
    <source>
        <dbReference type="PROSITE" id="PS50883"/>
    </source>
</evidence>
<dbReference type="InterPro" id="IPR043128">
    <property type="entry name" value="Rev_trsase/Diguanyl_cyclase"/>
</dbReference>
<reference evidence="11" key="1">
    <citation type="submission" date="2017-06" db="EMBL/GenBank/DDBJ databases">
        <authorList>
            <person name="Varghese N."/>
            <person name="Submissions S."/>
        </authorList>
    </citation>
    <scope>NUCLEOTIDE SEQUENCE [LARGE SCALE GENOMIC DNA]</scope>
    <source>
        <strain evidence="11">CIP 108523</strain>
    </source>
</reference>